<evidence type="ECO:0000256" key="1">
    <source>
        <dbReference type="SAM" id="MobiDB-lite"/>
    </source>
</evidence>
<dbReference type="SUPFAM" id="SSF47413">
    <property type="entry name" value="lambda repressor-like DNA-binding domains"/>
    <property type="match status" value="1"/>
</dbReference>
<dbReference type="SMART" id="SM00530">
    <property type="entry name" value="HTH_XRE"/>
    <property type="match status" value="1"/>
</dbReference>
<dbReference type="RefSeq" id="WP_369167916.1">
    <property type="nucleotide sequence ID" value="NZ_CP163439.1"/>
</dbReference>
<evidence type="ECO:0000259" key="2">
    <source>
        <dbReference type="PROSITE" id="PS50943"/>
    </source>
</evidence>
<dbReference type="InterPro" id="IPR010982">
    <property type="entry name" value="Lambda_DNA-bd_dom_sf"/>
</dbReference>
<name>A0AB39PSL9_9ACTN</name>
<accession>A0AB39PSL9</accession>
<feature type="domain" description="HTH cro/C1-type" evidence="2">
    <location>
        <begin position="12"/>
        <end position="68"/>
    </location>
</feature>
<sequence length="433" mass="46309">MLEQSPVFGAELRRLRLAAGLTLARFASSVHYSKGQISKIETGQQRATLEFARLCDVVLDTGGTLETLAPRRARRRRTGQLPVPDQAGVMRETPPEQPGDTPWPPPSRRQLMAAGAMSVFGIGAAAPPHPDPSDQPLLDAYRALFDQYRRIGQMSSPRALLPTLAEQTSALRSLAARTGGRSGPRLLNLAARFAEYTGWMAQEAGDEAAAARWTSHAVDLAGSAGDDQLASYSLVRHALITYYQGQATDTVHLAEGALSGGLPPRIRALAAQRVAQGHALGGDHDACMRHLDRARDLFGRAAAGTSEPDAPVLGTAHLSDPVSLVTGWCLVDLGRPRQAAEILDVECARIPAHALRNHARYGARRALAHALSGEIDHACELTGHLLRNTACVGSETVATDLRRLARVLARHPHRPAYQAVAAPLAASLTPPEL</sequence>
<dbReference type="EMBL" id="CP163439">
    <property type="protein sequence ID" value="XDQ33359.1"/>
    <property type="molecule type" value="Genomic_DNA"/>
</dbReference>
<reference evidence="3" key="1">
    <citation type="submission" date="2024-07" db="EMBL/GenBank/DDBJ databases">
        <authorList>
            <person name="Yu S.T."/>
        </authorList>
    </citation>
    <scope>NUCLEOTIDE SEQUENCE</scope>
    <source>
        <strain evidence="3">R28</strain>
    </source>
</reference>
<dbReference type="GO" id="GO:0003677">
    <property type="term" value="F:DNA binding"/>
    <property type="evidence" value="ECO:0007669"/>
    <property type="project" value="InterPro"/>
</dbReference>
<gene>
    <name evidence="3" type="ORF">AB5J49_08525</name>
</gene>
<feature type="compositionally biased region" description="Pro residues" evidence="1">
    <location>
        <begin position="95"/>
        <end position="107"/>
    </location>
</feature>
<evidence type="ECO:0000313" key="3">
    <source>
        <dbReference type="EMBL" id="XDQ33359.1"/>
    </source>
</evidence>
<dbReference type="Pfam" id="PF13560">
    <property type="entry name" value="HTH_31"/>
    <property type="match status" value="1"/>
</dbReference>
<organism evidence="3">
    <name type="scientific">Streptomyces sp. R28</name>
    <dbReference type="NCBI Taxonomy" id="3238628"/>
    <lineage>
        <taxon>Bacteria</taxon>
        <taxon>Bacillati</taxon>
        <taxon>Actinomycetota</taxon>
        <taxon>Actinomycetes</taxon>
        <taxon>Kitasatosporales</taxon>
        <taxon>Streptomycetaceae</taxon>
        <taxon>Streptomyces</taxon>
    </lineage>
</organism>
<dbReference type="CDD" id="cd00093">
    <property type="entry name" value="HTH_XRE"/>
    <property type="match status" value="1"/>
</dbReference>
<feature type="region of interest" description="Disordered" evidence="1">
    <location>
        <begin position="70"/>
        <end position="108"/>
    </location>
</feature>
<dbReference type="PROSITE" id="PS50943">
    <property type="entry name" value="HTH_CROC1"/>
    <property type="match status" value="1"/>
</dbReference>
<dbReference type="AlphaFoldDB" id="A0AB39PSL9"/>
<protein>
    <submittedName>
        <fullName evidence="3">Helix-turn-helix domain-containing protein</fullName>
    </submittedName>
</protein>
<proteinExistence type="predicted"/>
<dbReference type="Gene3D" id="1.10.260.40">
    <property type="entry name" value="lambda repressor-like DNA-binding domains"/>
    <property type="match status" value="1"/>
</dbReference>
<dbReference type="InterPro" id="IPR001387">
    <property type="entry name" value="Cro/C1-type_HTH"/>
</dbReference>